<dbReference type="AlphaFoldDB" id="A0A9D9DJI1"/>
<keyword evidence="7 9" id="KW-0687">Ribonucleoprotein</keyword>
<evidence type="ECO:0000259" key="10">
    <source>
        <dbReference type="PROSITE" id="PS00300"/>
    </source>
</evidence>
<dbReference type="SMART" id="SM00382">
    <property type="entry name" value="AAA"/>
    <property type="match status" value="1"/>
</dbReference>
<dbReference type="GO" id="GO:0003924">
    <property type="term" value="F:GTPase activity"/>
    <property type="evidence" value="ECO:0007669"/>
    <property type="project" value="UniProtKB-UniRule"/>
</dbReference>
<evidence type="ECO:0000256" key="2">
    <source>
        <dbReference type="ARBA" id="ARBA00022741"/>
    </source>
</evidence>
<dbReference type="GO" id="GO:0005525">
    <property type="term" value="F:GTP binding"/>
    <property type="evidence" value="ECO:0007669"/>
    <property type="project" value="UniProtKB-UniRule"/>
</dbReference>
<dbReference type="InterPro" id="IPR003593">
    <property type="entry name" value="AAA+_ATPase"/>
</dbReference>
<dbReference type="InterPro" id="IPR004125">
    <property type="entry name" value="Signal_recog_particle_SRP54_M"/>
</dbReference>
<dbReference type="PANTHER" id="PTHR11564:SF5">
    <property type="entry name" value="SIGNAL RECOGNITION PARTICLE SUBUNIT SRP54"/>
    <property type="match status" value="1"/>
</dbReference>
<dbReference type="InterPro" id="IPR022941">
    <property type="entry name" value="SRP54"/>
</dbReference>
<dbReference type="Pfam" id="PF02881">
    <property type="entry name" value="SRP54_N"/>
    <property type="match status" value="1"/>
</dbReference>
<comment type="catalytic activity">
    <reaction evidence="8 9">
        <text>GTP + H2O = GDP + phosphate + H(+)</text>
        <dbReference type="Rhea" id="RHEA:19669"/>
        <dbReference type="ChEBI" id="CHEBI:15377"/>
        <dbReference type="ChEBI" id="CHEBI:15378"/>
        <dbReference type="ChEBI" id="CHEBI:37565"/>
        <dbReference type="ChEBI" id="CHEBI:43474"/>
        <dbReference type="ChEBI" id="CHEBI:58189"/>
        <dbReference type="EC" id="3.6.5.4"/>
    </reaction>
</comment>
<evidence type="ECO:0000256" key="7">
    <source>
        <dbReference type="ARBA" id="ARBA00023274"/>
    </source>
</evidence>
<proteinExistence type="inferred from homology"/>
<dbReference type="CDD" id="cd18539">
    <property type="entry name" value="SRP_G"/>
    <property type="match status" value="1"/>
</dbReference>
<evidence type="ECO:0000256" key="8">
    <source>
        <dbReference type="ARBA" id="ARBA00048027"/>
    </source>
</evidence>
<comment type="function">
    <text evidence="9">Involved in targeting and insertion of nascent membrane proteins into the cytoplasmic membrane. Binds to the hydrophobic signal sequence of the ribosome-nascent chain (RNC) as it emerges from the ribosomes. The SRP-RNC complex is then targeted to the cytoplasmic membrane where it interacts with the SRP receptor FtsY.</text>
</comment>
<keyword evidence="4 9" id="KW-0694">RNA-binding</keyword>
<dbReference type="Proteomes" id="UP000823634">
    <property type="component" value="Unassembled WGS sequence"/>
</dbReference>
<comment type="caution">
    <text evidence="11">The sequence shown here is derived from an EMBL/GenBank/DDBJ whole genome shotgun (WGS) entry which is preliminary data.</text>
</comment>
<dbReference type="GO" id="GO:0008312">
    <property type="term" value="F:7S RNA binding"/>
    <property type="evidence" value="ECO:0007669"/>
    <property type="project" value="InterPro"/>
</dbReference>
<keyword evidence="5 9" id="KW-0342">GTP-binding</keyword>
<comment type="subcellular location">
    <subcellularLocation>
        <location evidence="9">Cytoplasm</location>
    </subcellularLocation>
    <text evidence="9">The SRP-RNC complex is targeted to the cytoplasmic membrane.</text>
</comment>
<dbReference type="SUPFAM" id="SSF47446">
    <property type="entry name" value="Signal peptide-binding domain"/>
    <property type="match status" value="1"/>
</dbReference>
<dbReference type="InterPro" id="IPR004780">
    <property type="entry name" value="SRP"/>
</dbReference>
<comment type="subunit">
    <text evidence="9">Part of the signal recognition particle protein translocation system, which is composed of SRP and FtsY.</text>
</comment>
<dbReference type="Pfam" id="PF00448">
    <property type="entry name" value="SRP54"/>
    <property type="match status" value="1"/>
</dbReference>
<dbReference type="Pfam" id="PF02978">
    <property type="entry name" value="SRP_SPB"/>
    <property type="match status" value="1"/>
</dbReference>
<keyword evidence="6 9" id="KW-0733">Signal recognition particle</keyword>
<evidence type="ECO:0000256" key="3">
    <source>
        <dbReference type="ARBA" id="ARBA00022801"/>
    </source>
</evidence>
<evidence type="ECO:0000256" key="4">
    <source>
        <dbReference type="ARBA" id="ARBA00022884"/>
    </source>
</evidence>
<dbReference type="SMART" id="SM00963">
    <property type="entry name" value="SRP54_N"/>
    <property type="match status" value="1"/>
</dbReference>
<dbReference type="Gene3D" id="3.40.50.300">
    <property type="entry name" value="P-loop containing nucleotide triphosphate hydrolases"/>
    <property type="match status" value="1"/>
</dbReference>
<dbReference type="InterPro" id="IPR042101">
    <property type="entry name" value="SRP54_N_sf"/>
</dbReference>
<evidence type="ECO:0000256" key="9">
    <source>
        <dbReference type="HAMAP-Rule" id="MF_00306"/>
    </source>
</evidence>
<evidence type="ECO:0000313" key="11">
    <source>
        <dbReference type="EMBL" id="MBO8426284.1"/>
    </source>
</evidence>
<keyword evidence="9" id="KW-0963">Cytoplasm</keyword>
<reference evidence="11" key="2">
    <citation type="journal article" date="2021" name="PeerJ">
        <title>Extensive microbial diversity within the chicken gut microbiome revealed by metagenomics and culture.</title>
        <authorList>
            <person name="Gilroy R."/>
            <person name="Ravi A."/>
            <person name="Getino M."/>
            <person name="Pursley I."/>
            <person name="Horton D.L."/>
            <person name="Alikhan N.F."/>
            <person name="Baker D."/>
            <person name="Gharbi K."/>
            <person name="Hall N."/>
            <person name="Watson M."/>
            <person name="Adriaenssens E.M."/>
            <person name="Foster-Nyarko E."/>
            <person name="Jarju S."/>
            <person name="Secka A."/>
            <person name="Antonio M."/>
            <person name="Oren A."/>
            <person name="Chaudhuri R.R."/>
            <person name="La Ragione R."/>
            <person name="Hildebrand F."/>
            <person name="Pallen M.J."/>
        </authorList>
    </citation>
    <scope>NUCLEOTIDE SEQUENCE</scope>
    <source>
        <strain evidence="11">17113</strain>
    </source>
</reference>
<dbReference type="EMBL" id="JADINA010000020">
    <property type="protein sequence ID" value="MBO8426284.1"/>
    <property type="molecule type" value="Genomic_DNA"/>
</dbReference>
<reference evidence="11" key="1">
    <citation type="submission" date="2020-10" db="EMBL/GenBank/DDBJ databases">
        <authorList>
            <person name="Gilroy R."/>
        </authorList>
    </citation>
    <scope>NUCLEOTIDE SEQUENCE</scope>
    <source>
        <strain evidence="11">17113</strain>
    </source>
</reference>
<dbReference type="PROSITE" id="PS00300">
    <property type="entry name" value="SRP54"/>
    <property type="match status" value="1"/>
</dbReference>
<dbReference type="Gene3D" id="1.20.120.140">
    <property type="entry name" value="Signal recognition particle SRP54, nucleotide-binding domain"/>
    <property type="match status" value="1"/>
</dbReference>
<dbReference type="InterPro" id="IPR000897">
    <property type="entry name" value="SRP54_GTPase_dom"/>
</dbReference>
<gene>
    <name evidence="9 11" type="primary">ffh</name>
    <name evidence="11" type="ORF">IAC61_03070</name>
</gene>
<comment type="domain">
    <text evidence="9">Composed of three domains: the N-terminal N domain, which is responsible for interactions with the ribosome, the central G domain, which binds GTP, and the C-terminal M domain, which binds the RNA and the signal sequence of the RNC.</text>
</comment>
<dbReference type="Gene3D" id="1.10.260.30">
    <property type="entry name" value="Signal recognition particle, SRP54 subunit, M-domain"/>
    <property type="match status" value="1"/>
</dbReference>
<name>A0A9D9DJI1_9FIRM</name>
<comment type="similarity">
    <text evidence="1 9">Belongs to the GTP-binding SRP family. SRP54 subfamily.</text>
</comment>
<keyword evidence="3 9" id="KW-0378">Hydrolase</keyword>
<accession>A0A9D9DJI1</accession>
<dbReference type="PANTHER" id="PTHR11564">
    <property type="entry name" value="SIGNAL RECOGNITION PARTICLE 54K PROTEIN SRP54"/>
    <property type="match status" value="1"/>
</dbReference>
<dbReference type="InterPro" id="IPR013822">
    <property type="entry name" value="Signal_recog_particl_SRP54_hlx"/>
</dbReference>
<feature type="binding site" evidence="9">
    <location>
        <begin position="108"/>
        <end position="115"/>
    </location>
    <ligand>
        <name>GTP</name>
        <dbReference type="ChEBI" id="CHEBI:37565"/>
    </ligand>
</feature>
<dbReference type="NCBIfam" id="TIGR00959">
    <property type="entry name" value="ffh"/>
    <property type="match status" value="1"/>
</dbReference>
<feature type="binding site" evidence="9">
    <location>
        <begin position="188"/>
        <end position="192"/>
    </location>
    <ligand>
        <name>GTP</name>
        <dbReference type="ChEBI" id="CHEBI:37565"/>
    </ligand>
</feature>
<evidence type="ECO:0000256" key="5">
    <source>
        <dbReference type="ARBA" id="ARBA00023134"/>
    </source>
</evidence>
<dbReference type="EC" id="3.6.5.4" evidence="9"/>
<dbReference type="InterPro" id="IPR036891">
    <property type="entry name" value="Signal_recog_part_SRP54_M_sf"/>
</dbReference>
<protein>
    <recommendedName>
        <fullName evidence="9">Signal recognition particle protein</fullName>
        <ecNumber evidence="9">3.6.5.4</ecNumber>
    </recommendedName>
    <alternativeName>
        <fullName evidence="9">Fifty-four homolog</fullName>
    </alternativeName>
</protein>
<sequence length="445" mass="49373">MAFESLSDRFQGLFKKLRGQTRLSEANMDDMLKEIRVALLEADVNFKVVKSFVADVKEKAIGQDVYAKVNPSQMVVKIVHDEIESLLGEEQSDINYQKGGLTVVMLVGLQGTGKTTSAGKLALNMQKKGLKVMLGALDVYRPAAIDQLKTLSEQIGSGFFSLPGDPVDIAKKAKAKALEDHYDVLILDTAGRLQIDEKLMLELRNIESEVHPDDVLLLVDSAAGQDAVNVANAFNRDLRLSGIILSKLDGDAKGGSALSIKYLTGLPIKFAGMGEKMEDLEPFHPDRMADRILGMGDIVTLVEKAKDAIDEKTAEKEAKKMLEGDFTLEDMLKQMKMVRRIGSLGAIAKLIPGMPKLTDEQKEMAEREMKVFETVINSMTPYERRHPDCLRFSHKNRIAKGSGLTNADVNKVLRKYEQSKAMMKQMKQYQKTGKMPGGFNNGFRR</sequence>
<dbReference type="HAMAP" id="MF_00306">
    <property type="entry name" value="SRP54"/>
    <property type="match status" value="1"/>
</dbReference>
<keyword evidence="2 9" id="KW-0547">Nucleotide-binding</keyword>
<feature type="binding site" evidence="9">
    <location>
        <begin position="246"/>
        <end position="249"/>
    </location>
    <ligand>
        <name>GTP</name>
        <dbReference type="ChEBI" id="CHEBI:37565"/>
    </ligand>
</feature>
<feature type="domain" description="SRP54-type proteins GTP-binding" evidence="10">
    <location>
        <begin position="267"/>
        <end position="280"/>
    </location>
</feature>
<dbReference type="GO" id="GO:0006614">
    <property type="term" value="P:SRP-dependent cotranslational protein targeting to membrane"/>
    <property type="evidence" value="ECO:0007669"/>
    <property type="project" value="InterPro"/>
</dbReference>
<evidence type="ECO:0000256" key="1">
    <source>
        <dbReference type="ARBA" id="ARBA00005450"/>
    </source>
</evidence>
<organism evidence="11 12">
    <name type="scientific">Candidatus Alloenteromonas pullistercoris</name>
    <dbReference type="NCBI Taxonomy" id="2840785"/>
    <lineage>
        <taxon>Bacteria</taxon>
        <taxon>Bacillati</taxon>
        <taxon>Bacillota</taxon>
        <taxon>Bacillota incertae sedis</taxon>
        <taxon>Candidatus Alloenteromonas</taxon>
    </lineage>
</organism>
<dbReference type="SMART" id="SM00962">
    <property type="entry name" value="SRP54"/>
    <property type="match status" value="1"/>
</dbReference>
<evidence type="ECO:0000256" key="6">
    <source>
        <dbReference type="ARBA" id="ARBA00023135"/>
    </source>
</evidence>
<dbReference type="InterPro" id="IPR027417">
    <property type="entry name" value="P-loop_NTPase"/>
</dbReference>
<dbReference type="SUPFAM" id="SSF52540">
    <property type="entry name" value="P-loop containing nucleoside triphosphate hydrolases"/>
    <property type="match status" value="1"/>
</dbReference>
<dbReference type="GO" id="GO:0048500">
    <property type="term" value="C:signal recognition particle"/>
    <property type="evidence" value="ECO:0007669"/>
    <property type="project" value="UniProtKB-UniRule"/>
</dbReference>
<evidence type="ECO:0000313" key="12">
    <source>
        <dbReference type="Proteomes" id="UP000823634"/>
    </source>
</evidence>